<proteinExistence type="predicted"/>
<protein>
    <submittedName>
        <fullName evidence="2">Uncharacterized protein</fullName>
    </submittedName>
</protein>
<gene>
    <name evidence="2" type="ORF">KC19_9G113800</name>
</gene>
<evidence type="ECO:0000256" key="1">
    <source>
        <dbReference type="SAM" id="MobiDB-lite"/>
    </source>
</evidence>
<organism evidence="2 3">
    <name type="scientific">Ceratodon purpureus</name>
    <name type="common">Fire moss</name>
    <name type="synonym">Dicranum purpureum</name>
    <dbReference type="NCBI Taxonomy" id="3225"/>
    <lineage>
        <taxon>Eukaryota</taxon>
        <taxon>Viridiplantae</taxon>
        <taxon>Streptophyta</taxon>
        <taxon>Embryophyta</taxon>
        <taxon>Bryophyta</taxon>
        <taxon>Bryophytina</taxon>
        <taxon>Bryopsida</taxon>
        <taxon>Dicranidae</taxon>
        <taxon>Pseudoditrichales</taxon>
        <taxon>Ditrichaceae</taxon>
        <taxon>Ceratodon</taxon>
    </lineage>
</organism>
<evidence type="ECO:0000313" key="2">
    <source>
        <dbReference type="EMBL" id="KAG0562052.1"/>
    </source>
</evidence>
<feature type="region of interest" description="Disordered" evidence="1">
    <location>
        <begin position="1"/>
        <end position="30"/>
    </location>
</feature>
<dbReference type="Proteomes" id="UP000822688">
    <property type="component" value="Chromosome 9"/>
</dbReference>
<dbReference type="EMBL" id="CM026430">
    <property type="protein sequence ID" value="KAG0562052.1"/>
    <property type="molecule type" value="Genomic_DNA"/>
</dbReference>
<dbReference type="PANTHER" id="PTHR48236:SF1">
    <property type="entry name" value="COX19-LIKE CHCH FAMILY PROTEIN"/>
    <property type="match status" value="1"/>
</dbReference>
<accession>A0A8T0GYR6</accession>
<keyword evidence="3" id="KW-1185">Reference proteome</keyword>
<sequence>MAIAWCTPSPRKNPPKAKEEGVGEEEEEDENVQQLEQCARAYKCLEDCLVKTDRNWRACQAEVKALKECHDAKANKQPSLASPNAAAQVKSD</sequence>
<feature type="region of interest" description="Disordered" evidence="1">
    <location>
        <begin position="72"/>
        <end position="92"/>
    </location>
</feature>
<dbReference type="AlphaFoldDB" id="A0A8T0GYR6"/>
<evidence type="ECO:0000313" key="3">
    <source>
        <dbReference type="Proteomes" id="UP000822688"/>
    </source>
</evidence>
<reference evidence="2" key="1">
    <citation type="submission" date="2020-06" db="EMBL/GenBank/DDBJ databases">
        <title>WGS assembly of Ceratodon purpureus strain R40.</title>
        <authorList>
            <person name="Carey S.B."/>
            <person name="Jenkins J."/>
            <person name="Shu S."/>
            <person name="Lovell J.T."/>
            <person name="Sreedasyam A."/>
            <person name="Maumus F."/>
            <person name="Tiley G.P."/>
            <person name="Fernandez-Pozo N."/>
            <person name="Barry K."/>
            <person name="Chen C."/>
            <person name="Wang M."/>
            <person name="Lipzen A."/>
            <person name="Daum C."/>
            <person name="Saski C.A."/>
            <person name="Payton A.C."/>
            <person name="Mcbreen J.C."/>
            <person name="Conrad R.E."/>
            <person name="Kollar L.M."/>
            <person name="Olsson S."/>
            <person name="Huttunen S."/>
            <person name="Landis J.B."/>
            <person name="Wickett N.J."/>
            <person name="Johnson M.G."/>
            <person name="Rensing S.A."/>
            <person name="Grimwood J."/>
            <person name="Schmutz J."/>
            <person name="Mcdaniel S.F."/>
        </authorList>
    </citation>
    <scope>NUCLEOTIDE SEQUENCE</scope>
    <source>
        <strain evidence="2">R40</strain>
    </source>
</reference>
<comment type="caution">
    <text evidence="2">The sequence shown here is derived from an EMBL/GenBank/DDBJ whole genome shotgun (WGS) entry which is preliminary data.</text>
</comment>
<name>A0A8T0GYR6_CERPU</name>
<dbReference type="PANTHER" id="PTHR48236">
    <property type="entry name" value="COX19-LIKE CHCH FAMILY PROTEIN"/>
    <property type="match status" value="1"/>
</dbReference>